<evidence type="ECO:0000259" key="2">
    <source>
        <dbReference type="Pfam" id="PF12770"/>
    </source>
</evidence>
<dbReference type="PANTHER" id="PTHR19959:SF119">
    <property type="entry name" value="FUNGAL LIPASE-LIKE DOMAIN-CONTAINING PROTEIN"/>
    <property type="match status" value="1"/>
</dbReference>
<dbReference type="InterPro" id="IPR024983">
    <property type="entry name" value="CHAT_dom"/>
</dbReference>
<feature type="domain" description="CHAT" evidence="2">
    <location>
        <begin position="1466"/>
        <end position="1750"/>
    </location>
</feature>
<dbReference type="EMBL" id="JARJCW010000142">
    <property type="protein sequence ID" value="KAJ7190811.1"/>
    <property type="molecule type" value="Genomic_DNA"/>
</dbReference>
<sequence>MERTATESSPALISVTDRESVGPETGEIVSGTSPGKEPEDKKKLLSIANQTLQAEDKGDTMNENIEDNKNNSSLKVVGVETSAENEAMDCFTRAHNLFAEVKAAANISSLNSAIDLLECAASGYSSADLSLAEVTKHLTRAFLTRFIYTGSTQDVQKIMLLSDGRLQVSSGSARALLQYTEDCNHEDVNIEDMMTRAVLLLADFLHALDLKILENAILLYRKASKPISESYIERWKILWELSAALLLQFHLTGHLAQVDEAVSCLRQVQQTKPNRSICLVAALMTGHQGLIGVLHQKEGMALQLEVIQNDQKAVDLMKLGRDHLELYEMHQDLINLEAAVKMGQEAESLLSWGHENRASLLNYLAVAFEFRFRLSGDPKDIDEAIVLHREALEIRAAPHPDRTMSLNNLATALEVQFEQQGDRNDLDEAIALYREALEIHVAPHLERSISLDNLASTLQTRFEQQGDLKDLDEIIALHREALDICAAPYADRSNILNKLASAVCTRFEKQGDLKDLDEAITLHREALEICTAPHPDRSMSLNNLANAMQTRFEQKGDAKDLDEAIELHREALEIRAAPHPKRNNSLSNLAIAVQTRFQQRGDPKDLDQAIALHQEALDICTASHADCRISLNNLANAVQARFWHRGDPKDLDKAIELSKEALEINTAPYPDRSSFLNNLANALITRFQRRGDPKDLDEAIGLHKEALEICVAPHPDRSNSLNNLANGVCTRFQLRGDAKDLNEAIDLHREALEIRIAPHPDRSASLNSLANVVHIRFEQQGDPKDLNEAIAMHQEALDIRAAPHPDRSTSLNNLANALCTRFEQHGDPNDLDEAAALHREALEIRVAPHPDRSMSLNNLANALYTRFQQLGDENDLDEAIELHREALEICATPHPARSVSLDNLASSVCTRYEYKGDPKDLEEAIKLYGEALETYGASHHRSKTLNNLASALKTRFEQQGDHTDLNKAISLHQEALTIHPHSDRRIFLSSLANAVQTQFELLGDPKNLDKVIALHREAVEICVAPHPGRSMSLNSLAIAVQTRFRQRGDMKDLDEAIKLNQEALEIRAAPHPKRISSLNNLSNAVFARFQQSGDTNDLDEAIKLSREALKICATSHPNRSTSLNNLANAVCTRFEQKRDPKDLDEAIELHRKALEIHAAPNPARSKSLNNLAKVLRTQFEQQGDPKDLDEAIELYREVLQICATPHLGRANEWVNIATQHSHGSCLPAYQATIKLLPQLVAFHLDLKSRQVMLTRAELTSLAAASANCAIGLHHNKLAVEFLEASRSVFWAQALHLRTPLDKLADVDPTLASKLQDISRKLEKASFRDTSRNVLTDTQHQLMSIEAMAVQSRHLSEEWDKTLDAIRKVAGFEDFLQPRSIASLRQAAASGPIVILLASDSICSALIVKSTGDVQHVELPALNVQILKLQCYPLLRCSYQSDLVARLYGAEERYINMSPDDIFCRLLADIWHTIVKPVFEKSKDPSRLWWCPIGIFAFIPIHAAGVYNTDKTDCVSDYIISSYTPTLTALLDPPAHTTGFFKMMAVIEPHAPGYSALPGTVIELDNIKNRVPSQWLIPLERTTQDTVMHHLHSSSVVHFACHGTQNLANPLHSGLILSDGSLKVSRIMRTPEGDSTADNMKNMMKLAFLSACETAKGDANIPDEAMHLGATLLFAGFRGVVATMWTMNDHDGPKIADAFYANLFKDCNPNSVPPILPDLSKAARALHFAVAQLRKEPGMTFQRWVPFVHYGL</sequence>
<proteinExistence type="predicted"/>
<reference evidence="3" key="1">
    <citation type="submission" date="2023-03" db="EMBL/GenBank/DDBJ databases">
        <title>Massive genome expansion in bonnet fungi (Mycena s.s.) driven by repeated elements and novel gene families across ecological guilds.</title>
        <authorList>
            <consortium name="Lawrence Berkeley National Laboratory"/>
            <person name="Harder C.B."/>
            <person name="Miyauchi S."/>
            <person name="Viragh M."/>
            <person name="Kuo A."/>
            <person name="Thoen E."/>
            <person name="Andreopoulos B."/>
            <person name="Lu D."/>
            <person name="Skrede I."/>
            <person name="Drula E."/>
            <person name="Henrissat B."/>
            <person name="Morin E."/>
            <person name="Kohler A."/>
            <person name="Barry K."/>
            <person name="LaButti K."/>
            <person name="Morin E."/>
            <person name="Salamov A."/>
            <person name="Lipzen A."/>
            <person name="Mereny Z."/>
            <person name="Hegedus B."/>
            <person name="Baldrian P."/>
            <person name="Stursova M."/>
            <person name="Weitz H."/>
            <person name="Taylor A."/>
            <person name="Grigoriev I.V."/>
            <person name="Nagy L.G."/>
            <person name="Martin F."/>
            <person name="Kauserud H."/>
        </authorList>
    </citation>
    <scope>NUCLEOTIDE SEQUENCE</scope>
    <source>
        <strain evidence="3">9144</strain>
    </source>
</reference>
<dbReference type="SUPFAM" id="SSF48452">
    <property type="entry name" value="TPR-like"/>
    <property type="match status" value="3"/>
</dbReference>
<dbReference type="PANTHER" id="PTHR19959">
    <property type="entry name" value="KINESIN LIGHT CHAIN"/>
    <property type="match status" value="1"/>
</dbReference>
<dbReference type="InterPro" id="IPR006597">
    <property type="entry name" value="Sel1-like"/>
</dbReference>
<dbReference type="SMART" id="SM00028">
    <property type="entry name" value="TPR"/>
    <property type="match status" value="7"/>
</dbReference>
<name>A0AAD6XWX4_9AGAR</name>
<comment type="caution">
    <text evidence="3">The sequence shown here is derived from an EMBL/GenBank/DDBJ whole genome shotgun (WGS) entry which is preliminary data.</text>
</comment>
<evidence type="ECO:0000256" key="1">
    <source>
        <dbReference type="SAM" id="MobiDB-lite"/>
    </source>
</evidence>
<feature type="region of interest" description="Disordered" evidence="1">
    <location>
        <begin position="1"/>
        <end position="41"/>
    </location>
</feature>
<dbReference type="Gene3D" id="1.25.40.10">
    <property type="entry name" value="Tetratricopeptide repeat domain"/>
    <property type="match status" value="6"/>
</dbReference>
<evidence type="ECO:0000313" key="4">
    <source>
        <dbReference type="Proteomes" id="UP001219525"/>
    </source>
</evidence>
<feature type="compositionally biased region" description="Polar residues" evidence="1">
    <location>
        <begin position="1"/>
        <end position="11"/>
    </location>
</feature>
<dbReference type="Pfam" id="PF08238">
    <property type="entry name" value="Sel1"/>
    <property type="match status" value="3"/>
</dbReference>
<organism evidence="3 4">
    <name type="scientific">Mycena pura</name>
    <dbReference type="NCBI Taxonomy" id="153505"/>
    <lineage>
        <taxon>Eukaryota</taxon>
        <taxon>Fungi</taxon>
        <taxon>Dikarya</taxon>
        <taxon>Basidiomycota</taxon>
        <taxon>Agaricomycotina</taxon>
        <taxon>Agaricomycetes</taxon>
        <taxon>Agaricomycetidae</taxon>
        <taxon>Agaricales</taxon>
        <taxon>Marasmiineae</taxon>
        <taxon>Mycenaceae</taxon>
        <taxon>Mycena</taxon>
    </lineage>
</organism>
<evidence type="ECO:0000313" key="3">
    <source>
        <dbReference type="EMBL" id="KAJ7190811.1"/>
    </source>
</evidence>
<dbReference type="Pfam" id="PF13374">
    <property type="entry name" value="TPR_10"/>
    <property type="match status" value="8"/>
</dbReference>
<dbReference type="SUPFAM" id="SSF81901">
    <property type="entry name" value="HCP-like"/>
    <property type="match status" value="1"/>
</dbReference>
<accession>A0AAD6XWX4</accession>
<gene>
    <name evidence="3" type="ORF">GGX14DRAFT_407675</name>
</gene>
<dbReference type="InterPro" id="IPR019734">
    <property type="entry name" value="TPR_rpt"/>
</dbReference>
<protein>
    <submittedName>
        <fullName evidence="3">CHAT domain-containing protein</fullName>
    </submittedName>
</protein>
<dbReference type="InterPro" id="IPR011990">
    <property type="entry name" value="TPR-like_helical_dom_sf"/>
</dbReference>
<keyword evidence="4" id="KW-1185">Reference proteome</keyword>
<dbReference type="Pfam" id="PF12770">
    <property type="entry name" value="CHAT"/>
    <property type="match status" value="1"/>
</dbReference>
<dbReference type="Proteomes" id="UP001219525">
    <property type="component" value="Unassembled WGS sequence"/>
</dbReference>